<feature type="chain" id="PRO_5010168032" evidence="2">
    <location>
        <begin position="20"/>
        <end position="264"/>
    </location>
</feature>
<dbReference type="PANTHER" id="PTHR21879:SF1">
    <property type="entry name" value="FI01546P"/>
    <property type="match status" value="1"/>
</dbReference>
<keyword evidence="1" id="KW-1133">Transmembrane helix</keyword>
<dbReference type="GeneID" id="103510388"/>
<reference evidence="4" key="1">
    <citation type="submission" date="2025-08" db="UniProtKB">
        <authorList>
            <consortium name="RefSeq"/>
        </authorList>
    </citation>
    <scope>IDENTIFICATION</scope>
</reference>
<evidence type="ECO:0000313" key="4">
    <source>
        <dbReference type="RefSeq" id="XP_008473262.1"/>
    </source>
</evidence>
<sequence length="264" mass="29272">MNRFLKLAVLVISINAISAYPSQPNDADQSVTSNSDSTIANYIEKVTTFVKSCGDKELTSCLKMRSLTYVDKMLRKNNEIPIVDGLTIVSSEDKNSLRDLNGRALSDEDFQTKSDDEIENLFMDRIARFLSTHVVQFKMPTTAVNEMKRSLDEGRGKKKKIKMLLPLLLLFKLKAAALIPLALGFLALISFKALIIGKIALVLALIIGIQKLLANKHAQTQSYEVVAHPHYSEEHHSGHAGHYAAARSLDTAQKMAYAAHSKTE</sequence>
<dbReference type="RefSeq" id="XP_008473262.1">
    <property type="nucleotide sequence ID" value="XM_008475040.3"/>
</dbReference>
<keyword evidence="2" id="KW-0732">Signal</keyword>
<dbReference type="Pfam" id="PF07898">
    <property type="entry name" value="DUF1676"/>
    <property type="match status" value="1"/>
</dbReference>
<dbReference type="Proteomes" id="UP000079169">
    <property type="component" value="Unplaced"/>
</dbReference>
<dbReference type="STRING" id="121845.A0A1S3D2Y3"/>
<evidence type="ECO:0000256" key="2">
    <source>
        <dbReference type="SAM" id="SignalP"/>
    </source>
</evidence>
<evidence type="ECO:0000256" key="1">
    <source>
        <dbReference type="SAM" id="Phobius"/>
    </source>
</evidence>
<dbReference type="KEGG" id="dci:103510388"/>
<gene>
    <name evidence="4" type="primary">LOC103510388</name>
</gene>
<feature type="transmembrane region" description="Helical" evidence="1">
    <location>
        <begin position="164"/>
        <end position="189"/>
    </location>
</feature>
<protein>
    <submittedName>
        <fullName evidence="4">Uncharacterized protein LOC103510388</fullName>
    </submittedName>
</protein>
<dbReference type="AlphaFoldDB" id="A0A1S3D2Y3"/>
<keyword evidence="1" id="KW-0812">Transmembrane</keyword>
<keyword evidence="3" id="KW-1185">Reference proteome</keyword>
<feature type="signal peptide" evidence="2">
    <location>
        <begin position="1"/>
        <end position="19"/>
    </location>
</feature>
<feature type="transmembrane region" description="Helical" evidence="1">
    <location>
        <begin position="195"/>
        <end position="214"/>
    </location>
</feature>
<dbReference type="PANTHER" id="PTHR21879">
    <property type="entry name" value="FI03362P-RELATED-RELATED"/>
    <property type="match status" value="1"/>
</dbReference>
<keyword evidence="1" id="KW-0472">Membrane</keyword>
<organism evidence="3 4">
    <name type="scientific">Diaphorina citri</name>
    <name type="common">Asian citrus psyllid</name>
    <dbReference type="NCBI Taxonomy" id="121845"/>
    <lineage>
        <taxon>Eukaryota</taxon>
        <taxon>Metazoa</taxon>
        <taxon>Ecdysozoa</taxon>
        <taxon>Arthropoda</taxon>
        <taxon>Hexapoda</taxon>
        <taxon>Insecta</taxon>
        <taxon>Pterygota</taxon>
        <taxon>Neoptera</taxon>
        <taxon>Paraneoptera</taxon>
        <taxon>Hemiptera</taxon>
        <taxon>Sternorrhyncha</taxon>
        <taxon>Psylloidea</taxon>
        <taxon>Psyllidae</taxon>
        <taxon>Diaphorininae</taxon>
        <taxon>Diaphorina</taxon>
    </lineage>
</organism>
<name>A0A1S3D2Y3_DIACI</name>
<dbReference type="GO" id="GO:0016020">
    <property type="term" value="C:membrane"/>
    <property type="evidence" value="ECO:0007669"/>
    <property type="project" value="TreeGrafter"/>
</dbReference>
<dbReference type="InterPro" id="IPR012464">
    <property type="entry name" value="DUF1676"/>
</dbReference>
<dbReference type="OMA" id="PVHDYGH"/>
<accession>A0A1S3D2Y3</accession>
<proteinExistence type="predicted"/>
<evidence type="ECO:0000313" key="3">
    <source>
        <dbReference type="Proteomes" id="UP000079169"/>
    </source>
</evidence>
<dbReference type="PaxDb" id="121845-A0A1S3D2Y3"/>